<dbReference type="Proteomes" id="UP000054337">
    <property type="component" value="Unassembled WGS sequence"/>
</dbReference>
<accession>W7EC05</accession>
<protein>
    <submittedName>
        <fullName evidence="1">Uncharacterized protein</fullName>
    </submittedName>
</protein>
<evidence type="ECO:0000313" key="2">
    <source>
        <dbReference type="Proteomes" id="UP000054337"/>
    </source>
</evidence>
<dbReference type="RefSeq" id="XP_014557604.1">
    <property type="nucleotide sequence ID" value="XM_014702118.1"/>
</dbReference>
<dbReference type="AlphaFoldDB" id="W7EC05"/>
<keyword evidence="2" id="KW-1185">Reference proteome</keyword>
<proteinExistence type="predicted"/>
<name>W7EC05_BIPV3</name>
<organism evidence="1 2">
    <name type="scientific">Bipolaris victoriae (strain FI3)</name>
    <name type="common">Victoria blight of oats agent</name>
    <name type="synonym">Cochliobolus victoriae</name>
    <dbReference type="NCBI Taxonomy" id="930091"/>
    <lineage>
        <taxon>Eukaryota</taxon>
        <taxon>Fungi</taxon>
        <taxon>Dikarya</taxon>
        <taxon>Ascomycota</taxon>
        <taxon>Pezizomycotina</taxon>
        <taxon>Dothideomycetes</taxon>
        <taxon>Pleosporomycetidae</taxon>
        <taxon>Pleosporales</taxon>
        <taxon>Pleosporineae</taxon>
        <taxon>Pleosporaceae</taxon>
        <taxon>Bipolaris</taxon>
    </lineage>
</organism>
<reference evidence="1 2" key="1">
    <citation type="journal article" date="2013" name="PLoS Genet.">
        <title>Comparative genome structure, secondary metabolite, and effector coding capacity across Cochliobolus pathogens.</title>
        <authorList>
            <person name="Condon B.J."/>
            <person name="Leng Y."/>
            <person name="Wu D."/>
            <person name="Bushley K.E."/>
            <person name="Ohm R.A."/>
            <person name="Otillar R."/>
            <person name="Martin J."/>
            <person name="Schackwitz W."/>
            <person name="Grimwood J."/>
            <person name="MohdZainudin N."/>
            <person name="Xue C."/>
            <person name="Wang R."/>
            <person name="Manning V.A."/>
            <person name="Dhillon B."/>
            <person name="Tu Z.J."/>
            <person name="Steffenson B.J."/>
            <person name="Salamov A."/>
            <person name="Sun H."/>
            <person name="Lowry S."/>
            <person name="LaButti K."/>
            <person name="Han J."/>
            <person name="Copeland A."/>
            <person name="Lindquist E."/>
            <person name="Barry K."/>
            <person name="Schmutz J."/>
            <person name="Baker S.E."/>
            <person name="Ciuffetti L.M."/>
            <person name="Grigoriev I.V."/>
            <person name="Zhong S."/>
            <person name="Turgeon B.G."/>
        </authorList>
    </citation>
    <scope>NUCLEOTIDE SEQUENCE [LARGE SCALE GENOMIC DNA]</scope>
    <source>
        <strain evidence="1 2">FI3</strain>
    </source>
</reference>
<dbReference type="EMBL" id="KI968724">
    <property type="protein sequence ID" value="EUN27998.1"/>
    <property type="molecule type" value="Genomic_DNA"/>
</dbReference>
<dbReference type="HOGENOM" id="CLU_2483038_0_0_1"/>
<gene>
    <name evidence="1" type="ORF">COCVIDRAFT_96709</name>
</gene>
<sequence length="87" mass="8389">MDGAGRGLVGDEGACVLEGHGCARCTAAVVVSNTRPLGASGGSGSSFTTATATATTAGHGKASFTLAATIASHHLFSLHLATCSPCV</sequence>
<dbReference type="GeneID" id="26260268"/>
<evidence type="ECO:0000313" key="1">
    <source>
        <dbReference type="EMBL" id="EUN27998.1"/>
    </source>
</evidence>